<protein>
    <submittedName>
        <fullName evidence="2">Uncharacterized protein</fullName>
    </submittedName>
</protein>
<evidence type="ECO:0000256" key="1">
    <source>
        <dbReference type="SAM" id="MobiDB-lite"/>
    </source>
</evidence>
<dbReference type="EMBL" id="JAPMOS010000001">
    <property type="protein sequence ID" value="KAJ4462958.1"/>
    <property type="molecule type" value="Genomic_DNA"/>
</dbReference>
<evidence type="ECO:0000313" key="2">
    <source>
        <dbReference type="EMBL" id="KAJ4462958.1"/>
    </source>
</evidence>
<accession>A0ABQ8UV31</accession>
<keyword evidence="3" id="KW-1185">Reference proteome</keyword>
<reference evidence="2" key="1">
    <citation type="journal article" date="2022" name="bioRxiv">
        <title>Genomics of Preaxostyla Flagellates Illuminates Evolutionary Transitions and the Path Towards Mitochondrial Loss.</title>
        <authorList>
            <person name="Novak L.V.F."/>
            <person name="Treitli S.C."/>
            <person name="Pyrih J."/>
            <person name="Halakuc P."/>
            <person name="Pipaliya S.V."/>
            <person name="Vacek V."/>
            <person name="Brzon O."/>
            <person name="Soukal P."/>
            <person name="Eme L."/>
            <person name="Dacks J.B."/>
            <person name="Karnkowska A."/>
            <person name="Elias M."/>
            <person name="Hampl V."/>
        </authorList>
    </citation>
    <scope>NUCLEOTIDE SEQUENCE</scope>
    <source>
        <strain evidence="2">RCP-MX</strain>
    </source>
</reference>
<feature type="region of interest" description="Disordered" evidence="1">
    <location>
        <begin position="354"/>
        <end position="379"/>
    </location>
</feature>
<feature type="compositionally biased region" description="Basic and acidic residues" evidence="1">
    <location>
        <begin position="354"/>
        <end position="372"/>
    </location>
</feature>
<dbReference type="Gene3D" id="3.40.50.300">
    <property type="entry name" value="P-loop containing nucleotide triphosphate hydrolases"/>
    <property type="match status" value="1"/>
</dbReference>
<organism evidence="2 3">
    <name type="scientific">Paratrimastix pyriformis</name>
    <dbReference type="NCBI Taxonomy" id="342808"/>
    <lineage>
        <taxon>Eukaryota</taxon>
        <taxon>Metamonada</taxon>
        <taxon>Preaxostyla</taxon>
        <taxon>Paratrimastigidae</taxon>
        <taxon>Paratrimastix</taxon>
    </lineage>
</organism>
<evidence type="ECO:0000313" key="3">
    <source>
        <dbReference type="Proteomes" id="UP001141327"/>
    </source>
</evidence>
<comment type="caution">
    <text evidence="2">The sequence shown here is derived from an EMBL/GenBank/DDBJ whole genome shotgun (WGS) entry which is preliminary data.</text>
</comment>
<gene>
    <name evidence="2" type="ORF">PAPYR_184</name>
</gene>
<name>A0ABQ8UV31_9EUKA</name>
<sequence length="473" mass="52859">MGPRPSKPIKKSSVYMPAFLRRLQLYFSVCTPPVFDFQKFSESAQNPDFFSRLPGTIFLKIFLDHSNPCDWTTWAGVNRFFASALCSEALCTSLFRAIANLVDCSWSYRFHWFSREVMDDTPLLDSFHLTRQDTRRTLQLKAVVFGPPRSGKTELLKCILEQLGPNLGDAGPGGVTTPPPEPEPRSPQASAAHPHRRRPPSAPSSWGGSATVLLMGRLVSLNLGESHANPERLPLLQNPHMVIIVIDLARSRGLEEAERWYQAFLRNGPATSNSYAVFVGTRADHPHRKISTLAALAFARTHRQPRFAANDMKVGASAARSEREAAVDRSFPCLYLECSALGESQDHDWVHRMDDETTDQDRSESPSFTRDDSFDDLMTGSRPGIVPKVCRARHMSLDEEEGPRTLGGPARHPRLPAVLFGHQSALGIRDGPTPRPAPVHSLIDTTLVACLLYRTHLRLPPFAQRPYHLEEWA</sequence>
<dbReference type="Proteomes" id="UP001141327">
    <property type="component" value="Unassembled WGS sequence"/>
</dbReference>
<feature type="region of interest" description="Disordered" evidence="1">
    <location>
        <begin position="167"/>
        <end position="207"/>
    </location>
</feature>
<dbReference type="SUPFAM" id="SSF52540">
    <property type="entry name" value="P-loop containing nucleoside triphosphate hydrolases"/>
    <property type="match status" value="1"/>
</dbReference>
<dbReference type="InterPro" id="IPR027417">
    <property type="entry name" value="P-loop_NTPase"/>
</dbReference>
<proteinExistence type="predicted"/>